<dbReference type="OrthoDB" id="9879133at2"/>
<dbReference type="AlphaFoldDB" id="A0A1M5Q1S5"/>
<keyword evidence="1" id="KW-0812">Transmembrane</keyword>
<reference evidence="3" key="1">
    <citation type="submission" date="2016-11" db="EMBL/GenBank/DDBJ databases">
        <authorList>
            <person name="Varghese N."/>
            <person name="Submissions S."/>
        </authorList>
    </citation>
    <scope>NUCLEOTIDE SEQUENCE [LARGE SCALE GENOMIC DNA]</scope>
    <source>
        <strain evidence="3">DSM 15285</strain>
    </source>
</reference>
<dbReference type="EMBL" id="FQXH01000007">
    <property type="protein sequence ID" value="SHH07880.1"/>
    <property type="molecule type" value="Genomic_DNA"/>
</dbReference>
<accession>A0A1M5Q1S5</accession>
<evidence type="ECO:0000313" key="2">
    <source>
        <dbReference type="EMBL" id="SHH07880.1"/>
    </source>
</evidence>
<sequence length="130" mass="15245">MKQMLNMVRLNKNRGFTLIEIILSLVIIEIIVFSFVSIFLNCFILSLKSNEKLKALNLAQKYIEKMKVENADELMKNYNDKSFIEGKYIVDTILEVTNSEFDVNNYLKLIVKVKKDSNEILNLQSYKNIR</sequence>
<dbReference type="STRING" id="1123350.SAMN02744040_00738"/>
<keyword evidence="3" id="KW-1185">Reference proteome</keyword>
<protein>
    <submittedName>
        <fullName evidence="2">Prepilin-type N-terminal cleavage/methylation domain-containing protein</fullName>
    </submittedName>
</protein>
<dbReference type="Proteomes" id="UP000242520">
    <property type="component" value="Unassembled WGS sequence"/>
</dbReference>
<proteinExistence type="predicted"/>
<dbReference type="NCBIfam" id="TIGR02532">
    <property type="entry name" value="IV_pilin_GFxxxE"/>
    <property type="match status" value="1"/>
</dbReference>
<keyword evidence="1" id="KW-1133">Transmembrane helix</keyword>
<name>A0A1M5Q1S5_9FIRM</name>
<evidence type="ECO:0000313" key="3">
    <source>
        <dbReference type="Proteomes" id="UP000242520"/>
    </source>
</evidence>
<dbReference type="InterPro" id="IPR012902">
    <property type="entry name" value="N_methyl_site"/>
</dbReference>
<evidence type="ECO:0000256" key="1">
    <source>
        <dbReference type="SAM" id="Phobius"/>
    </source>
</evidence>
<dbReference type="Pfam" id="PF07963">
    <property type="entry name" value="N_methyl"/>
    <property type="match status" value="1"/>
</dbReference>
<feature type="transmembrane region" description="Helical" evidence="1">
    <location>
        <begin position="21"/>
        <end position="47"/>
    </location>
</feature>
<gene>
    <name evidence="2" type="ORF">SAMN02744040_00738</name>
</gene>
<keyword evidence="1" id="KW-0472">Membrane</keyword>
<organism evidence="2 3">
    <name type="scientific">Tepidibacter thalassicus DSM 15285</name>
    <dbReference type="NCBI Taxonomy" id="1123350"/>
    <lineage>
        <taxon>Bacteria</taxon>
        <taxon>Bacillati</taxon>
        <taxon>Bacillota</taxon>
        <taxon>Clostridia</taxon>
        <taxon>Peptostreptococcales</taxon>
        <taxon>Peptostreptococcaceae</taxon>
        <taxon>Tepidibacter</taxon>
    </lineage>
</organism>